<dbReference type="Proteomes" id="UP000017559">
    <property type="component" value="Unassembled WGS sequence"/>
</dbReference>
<dbReference type="KEGG" id="mrr:Moror_3263"/>
<reference evidence="1 2" key="1">
    <citation type="journal article" date="2014" name="BMC Genomics">
        <title>Genome and secretome analysis of the hemibiotrophic fungal pathogen, Moniliophthora roreri, which causes frosty pod rot disease of cacao: mechanisms of the biotrophic and necrotrophic phases.</title>
        <authorList>
            <person name="Meinhardt L.W."/>
            <person name="Costa G.G.L."/>
            <person name="Thomazella D.P.T."/>
            <person name="Teixeira P.J.P.L."/>
            <person name="Carazzolle M.F."/>
            <person name="Schuster S.C."/>
            <person name="Carlson J.E."/>
            <person name="Guiltinan M.J."/>
            <person name="Mieczkowski P."/>
            <person name="Farmer A."/>
            <person name="Ramaraj T."/>
            <person name="Crozier J."/>
            <person name="Davis R.E."/>
            <person name="Shao J."/>
            <person name="Melnick R.L."/>
            <person name="Pereira G.A.G."/>
            <person name="Bailey B.A."/>
        </authorList>
    </citation>
    <scope>NUCLEOTIDE SEQUENCE [LARGE SCALE GENOMIC DNA]</scope>
    <source>
        <strain evidence="1 2">MCA 2997</strain>
    </source>
</reference>
<dbReference type="AlphaFoldDB" id="V2WRT8"/>
<dbReference type="OrthoDB" id="2535105at2759"/>
<evidence type="ECO:0000313" key="1">
    <source>
        <dbReference type="EMBL" id="ESK83236.1"/>
    </source>
</evidence>
<organism evidence="1 2">
    <name type="scientific">Moniliophthora roreri (strain MCA 2997)</name>
    <name type="common">Cocoa frosty pod rot fungus</name>
    <name type="synonym">Crinipellis roreri</name>
    <dbReference type="NCBI Taxonomy" id="1381753"/>
    <lineage>
        <taxon>Eukaryota</taxon>
        <taxon>Fungi</taxon>
        <taxon>Dikarya</taxon>
        <taxon>Basidiomycota</taxon>
        <taxon>Agaricomycotina</taxon>
        <taxon>Agaricomycetes</taxon>
        <taxon>Agaricomycetidae</taxon>
        <taxon>Agaricales</taxon>
        <taxon>Marasmiineae</taxon>
        <taxon>Marasmiaceae</taxon>
        <taxon>Moniliophthora</taxon>
    </lineage>
</organism>
<comment type="caution">
    <text evidence="1">The sequence shown here is derived from an EMBL/GenBank/DDBJ whole genome shotgun (WGS) entry which is preliminary data.</text>
</comment>
<accession>V2WRT8</accession>
<evidence type="ECO:0000313" key="2">
    <source>
        <dbReference type="Proteomes" id="UP000017559"/>
    </source>
</evidence>
<dbReference type="HOGENOM" id="CLU_160844_1_0_1"/>
<proteinExistence type="predicted"/>
<keyword evidence="2" id="KW-1185">Reference proteome</keyword>
<gene>
    <name evidence="1" type="ORF">Moror_3263</name>
</gene>
<sequence>MQLHFQSSCLNLPLDIRSLYGVTCLQTWYYFRNYHDRWLLRGVVSSSQMLSSYRANDTDLQVLAILVLETAHAILAIHAVYHYLVLNFANPAGLSKHVWLVISVLVYSRLTFSPRSIVVSVNPALLLY</sequence>
<name>V2WRT8_MONRO</name>
<protein>
    <submittedName>
        <fullName evidence="1">Uncharacterized protein</fullName>
    </submittedName>
</protein>
<dbReference type="EMBL" id="AWSO01001608">
    <property type="protein sequence ID" value="ESK83236.1"/>
    <property type="molecule type" value="Genomic_DNA"/>
</dbReference>